<organism evidence="4 5">
    <name type="scientific">Roseibium limicola</name>
    <dbReference type="NCBI Taxonomy" id="2816037"/>
    <lineage>
        <taxon>Bacteria</taxon>
        <taxon>Pseudomonadati</taxon>
        <taxon>Pseudomonadota</taxon>
        <taxon>Alphaproteobacteria</taxon>
        <taxon>Hyphomicrobiales</taxon>
        <taxon>Stappiaceae</taxon>
        <taxon>Roseibium</taxon>
    </lineage>
</organism>
<dbReference type="Pfam" id="PF00596">
    <property type="entry name" value="Aldolase_II"/>
    <property type="match status" value="1"/>
</dbReference>
<dbReference type="RefSeq" id="WP_206942705.1">
    <property type="nucleotide sequence ID" value="NZ_JAFLNF010000007.1"/>
</dbReference>
<evidence type="ECO:0000256" key="2">
    <source>
        <dbReference type="ARBA" id="ARBA00023239"/>
    </source>
</evidence>
<reference evidence="4" key="1">
    <citation type="submission" date="2021-03" db="EMBL/GenBank/DDBJ databases">
        <title>Roseibium sp. CAU 1637 isolated from Incheon.</title>
        <authorList>
            <person name="Kim W."/>
        </authorList>
    </citation>
    <scope>NUCLEOTIDE SEQUENCE</scope>
    <source>
        <strain evidence="4">CAU 1637</strain>
    </source>
</reference>
<keyword evidence="1" id="KW-0479">Metal-binding</keyword>
<dbReference type="PANTHER" id="PTHR22789">
    <property type="entry name" value="FUCULOSE PHOSPHATE ALDOLASE"/>
    <property type="match status" value="1"/>
</dbReference>
<name>A0A939J7Z0_9HYPH</name>
<keyword evidence="5" id="KW-1185">Reference proteome</keyword>
<dbReference type="PANTHER" id="PTHR22789:SF0">
    <property type="entry name" value="3-OXO-TETRONATE 4-PHOSPHATE DECARBOXYLASE-RELATED"/>
    <property type="match status" value="1"/>
</dbReference>
<evidence type="ECO:0000313" key="5">
    <source>
        <dbReference type="Proteomes" id="UP000664779"/>
    </source>
</evidence>
<evidence type="ECO:0000313" key="4">
    <source>
        <dbReference type="EMBL" id="MBO0346672.1"/>
    </source>
</evidence>
<accession>A0A939J7Z0</accession>
<evidence type="ECO:0000256" key="1">
    <source>
        <dbReference type="ARBA" id="ARBA00022723"/>
    </source>
</evidence>
<dbReference type="GO" id="GO:0046872">
    <property type="term" value="F:metal ion binding"/>
    <property type="evidence" value="ECO:0007669"/>
    <property type="project" value="UniProtKB-KW"/>
</dbReference>
<dbReference type="SUPFAM" id="SSF53639">
    <property type="entry name" value="AraD/HMP-PK domain-like"/>
    <property type="match status" value="1"/>
</dbReference>
<evidence type="ECO:0000259" key="3">
    <source>
        <dbReference type="SMART" id="SM01007"/>
    </source>
</evidence>
<dbReference type="GO" id="GO:0019323">
    <property type="term" value="P:pentose catabolic process"/>
    <property type="evidence" value="ECO:0007669"/>
    <property type="project" value="TreeGrafter"/>
</dbReference>
<feature type="domain" description="Class II aldolase/adducin N-terminal" evidence="3">
    <location>
        <begin position="10"/>
        <end position="193"/>
    </location>
</feature>
<protein>
    <submittedName>
        <fullName evidence="4">Class II aldolase/adducin family protein</fullName>
    </submittedName>
</protein>
<dbReference type="GO" id="GO:0005829">
    <property type="term" value="C:cytosol"/>
    <property type="evidence" value="ECO:0007669"/>
    <property type="project" value="TreeGrafter"/>
</dbReference>
<dbReference type="GO" id="GO:0016832">
    <property type="term" value="F:aldehyde-lyase activity"/>
    <property type="evidence" value="ECO:0007669"/>
    <property type="project" value="TreeGrafter"/>
</dbReference>
<sequence length="234" mass="25292">MTTIRAEMIAELVTANRVLANEGVLDAFGHVSLRDPDDPNAFFLSRSRSPGQVSAEDIMRFDLNGEVLDGNQKPYLERVIHAAVFAARPDVTSVVHHHAETVLPFATAFVPLRPVFHLGALGGLRPPVWDSADEFGDTSLLVSDMEMARSLARCLGDKPTCLLARHGALCVGSSLRQATFVSVCMRDNAKVLAQALQIGTPSYLSEGEVAAAAAKHDGGAPVDRAWEYWVSRLD</sequence>
<dbReference type="SMART" id="SM01007">
    <property type="entry name" value="Aldolase_II"/>
    <property type="match status" value="1"/>
</dbReference>
<dbReference type="Proteomes" id="UP000664779">
    <property type="component" value="Unassembled WGS sequence"/>
</dbReference>
<dbReference type="EMBL" id="JAFLNF010000007">
    <property type="protein sequence ID" value="MBO0346672.1"/>
    <property type="molecule type" value="Genomic_DNA"/>
</dbReference>
<dbReference type="AlphaFoldDB" id="A0A939J7Z0"/>
<dbReference type="InterPro" id="IPR001303">
    <property type="entry name" value="Aldolase_II/adducin_N"/>
</dbReference>
<gene>
    <name evidence="4" type="ORF">J0X15_15690</name>
</gene>
<dbReference type="InterPro" id="IPR050197">
    <property type="entry name" value="Aldolase_class_II_sugar_metab"/>
</dbReference>
<dbReference type="InterPro" id="IPR036409">
    <property type="entry name" value="Aldolase_II/adducin_N_sf"/>
</dbReference>
<comment type="caution">
    <text evidence="4">The sequence shown here is derived from an EMBL/GenBank/DDBJ whole genome shotgun (WGS) entry which is preliminary data.</text>
</comment>
<proteinExistence type="predicted"/>
<dbReference type="Gene3D" id="3.40.225.10">
    <property type="entry name" value="Class II aldolase/adducin N-terminal domain"/>
    <property type="match status" value="1"/>
</dbReference>
<keyword evidence="2" id="KW-0456">Lyase</keyword>